<sequence>MMKILKAIFVSLWMSASLNALFAQSQNVTESMEKQTGSGKVASDVTKLPDAQLAMSVSYYPVTAGDVYTLAFAMGSAAVKYTIPVDSTYKIRVANMGVINCTGLTYLQLKSQVEALVLRNYPMGGVQFVLSSPSTFLVSITGEVNSTVERNAWALTRLSTFITSSFTAYSSNRAITIEGADGKTNTYDLFLAMRKGDLSQDPFLRPGDKIIINRAKRVVSINGAVERPGTYELLDGENLKTLIEFYGNGLAPLADTSRIELYRSLTGEKNSGHKSYLNEKSILDDYELLCYDSVLISSYSELTPVVFLEGAVNVRGNKSGDLEKSLDSSQRIPVPFVVGEDYAFFVRRNRGVFNAVSDLSAAYIIRGGEVIPLNLSPMLYDSSYNANMEIKPDDTLVIPFKQYFISVAGAVLKPGRYPFIPDRTWEYYIGLAGGFNEDVNSGSAIVIRDINGKKLSKNDVITPECTITAKSNSFLYYYGKYTTPFATTLSIVLSALAIMTYVK</sequence>
<feature type="domain" description="Soluble ligand binding" evidence="2">
    <location>
        <begin position="218"/>
        <end position="270"/>
    </location>
</feature>
<reference evidence="3 4" key="1">
    <citation type="submission" date="2020-08" db="EMBL/GenBank/DDBJ databases">
        <title>Genomic Encyclopedia of Type Strains, Phase IV (KMG-IV): sequencing the most valuable type-strain genomes for metagenomic binning, comparative biology and taxonomic classification.</title>
        <authorList>
            <person name="Goeker M."/>
        </authorList>
    </citation>
    <scope>NUCLEOTIDE SEQUENCE [LARGE SCALE GENOMIC DNA]</scope>
    <source>
        <strain evidence="3 4">DSM 103462</strain>
    </source>
</reference>
<comment type="caution">
    <text evidence="3">The sequence shown here is derived from an EMBL/GenBank/DDBJ whole genome shotgun (WGS) entry which is preliminary data.</text>
</comment>
<feature type="signal peptide" evidence="1">
    <location>
        <begin position="1"/>
        <end position="22"/>
    </location>
</feature>
<dbReference type="AlphaFoldDB" id="A0A7W8G895"/>
<dbReference type="GO" id="GO:0015159">
    <property type="term" value="F:polysaccharide transmembrane transporter activity"/>
    <property type="evidence" value="ECO:0007669"/>
    <property type="project" value="InterPro"/>
</dbReference>
<dbReference type="RefSeq" id="WP_184658035.1">
    <property type="nucleotide sequence ID" value="NZ_CP031518.1"/>
</dbReference>
<evidence type="ECO:0000259" key="2">
    <source>
        <dbReference type="Pfam" id="PF10531"/>
    </source>
</evidence>
<dbReference type="Proteomes" id="UP000518887">
    <property type="component" value="Unassembled WGS sequence"/>
</dbReference>
<feature type="domain" description="Soluble ligand binding" evidence="2">
    <location>
        <begin position="405"/>
        <end position="449"/>
    </location>
</feature>
<proteinExistence type="predicted"/>
<dbReference type="SUPFAM" id="SSF142984">
    <property type="entry name" value="Nqo1 middle domain-like"/>
    <property type="match status" value="1"/>
</dbReference>
<dbReference type="InterPro" id="IPR049712">
    <property type="entry name" value="Poly_export"/>
</dbReference>
<dbReference type="PANTHER" id="PTHR33619">
    <property type="entry name" value="POLYSACCHARIDE EXPORT PROTEIN GFCE-RELATED"/>
    <property type="match status" value="1"/>
</dbReference>
<evidence type="ECO:0000256" key="1">
    <source>
        <dbReference type="SAM" id="SignalP"/>
    </source>
</evidence>
<dbReference type="Gene3D" id="3.10.560.10">
    <property type="entry name" value="Outer membrane lipoprotein wza domain like"/>
    <property type="match status" value="3"/>
</dbReference>
<protein>
    <submittedName>
        <fullName evidence="3">Protein involved in polysaccharide export with SLBB domain</fullName>
    </submittedName>
</protein>
<keyword evidence="4" id="KW-1185">Reference proteome</keyword>
<dbReference type="PANTHER" id="PTHR33619:SF3">
    <property type="entry name" value="POLYSACCHARIDE EXPORT PROTEIN GFCE-RELATED"/>
    <property type="match status" value="1"/>
</dbReference>
<keyword evidence="1" id="KW-0732">Signal</keyword>
<dbReference type="EMBL" id="JACHFQ010000003">
    <property type="protein sequence ID" value="MBB5225595.1"/>
    <property type="molecule type" value="Genomic_DNA"/>
</dbReference>
<name>A0A7W8G895_9SPIR</name>
<evidence type="ECO:0000313" key="3">
    <source>
        <dbReference type="EMBL" id="MBB5225595.1"/>
    </source>
</evidence>
<evidence type="ECO:0000313" key="4">
    <source>
        <dbReference type="Proteomes" id="UP000518887"/>
    </source>
</evidence>
<feature type="chain" id="PRO_5030988059" evidence="1">
    <location>
        <begin position="23"/>
        <end position="503"/>
    </location>
</feature>
<accession>A0A7W8G895</accession>
<dbReference type="Pfam" id="PF10531">
    <property type="entry name" value="SLBB"/>
    <property type="match status" value="2"/>
</dbReference>
<organism evidence="3 4">
    <name type="scientific">Treponema ruminis</name>
    <dbReference type="NCBI Taxonomy" id="744515"/>
    <lineage>
        <taxon>Bacteria</taxon>
        <taxon>Pseudomonadati</taxon>
        <taxon>Spirochaetota</taxon>
        <taxon>Spirochaetia</taxon>
        <taxon>Spirochaetales</taxon>
        <taxon>Treponemataceae</taxon>
        <taxon>Treponema</taxon>
    </lineage>
</organism>
<dbReference type="InterPro" id="IPR019554">
    <property type="entry name" value="Soluble_ligand-bd"/>
</dbReference>
<gene>
    <name evidence="3" type="ORF">HNP76_000952</name>
</gene>